<dbReference type="AlphaFoldDB" id="A0A401WZ86"/>
<reference evidence="1 2" key="1">
    <citation type="submission" date="2016-06" db="EMBL/GenBank/DDBJ databases">
        <title>Acetobacter pasteurianus NBRC 3188 whole genome sequencing project.</title>
        <authorList>
            <person name="Matsutani M."/>
            <person name="Shiwa Y."/>
            <person name="Okamoto-Kainuma A."/>
            <person name="Ishikawa M."/>
            <person name="Koizumi Y."/>
            <person name="Yoshikawa H."/>
            <person name="Yakushi T."/>
            <person name="Matsushita K."/>
        </authorList>
    </citation>
    <scope>NUCLEOTIDE SEQUENCE [LARGE SCALE GENOMIC DNA]</scope>
    <source>
        <strain evidence="1 2">NBRC 3188</strain>
    </source>
</reference>
<dbReference type="EMBL" id="BDES01000158">
    <property type="protein sequence ID" value="GCD54644.1"/>
    <property type="molecule type" value="Genomic_DNA"/>
</dbReference>
<organism evidence="1 2">
    <name type="scientific">Acetobacter pasteurianus NBRC 3188</name>
    <dbReference type="NCBI Taxonomy" id="1226663"/>
    <lineage>
        <taxon>Bacteria</taxon>
        <taxon>Pseudomonadati</taxon>
        <taxon>Pseudomonadota</taxon>
        <taxon>Alphaproteobacteria</taxon>
        <taxon>Acetobacterales</taxon>
        <taxon>Acetobacteraceae</taxon>
        <taxon>Acetobacter</taxon>
    </lineage>
</organism>
<protein>
    <submittedName>
        <fullName evidence="1">Uncharacterized protein</fullName>
    </submittedName>
</protein>
<comment type="caution">
    <text evidence="1">The sequence shown here is derived from an EMBL/GenBank/DDBJ whole genome shotgun (WGS) entry which is preliminary data.</text>
</comment>
<proteinExistence type="predicted"/>
<sequence>MTDIFRAIIHSDGFWPATPLHNLFQTADNPTGWQGKINLDRQSFTIEVIQNVQELKSTSIHQPVRHKIHGPDPVGKGRNRQLFRLFANQTPAGFNPQVEFQFPIDPINPLMIPELSLHIAQIQETQTKSPSPVSLGQSHQKSGNPVVLRCQSRTIAKAGRGYPKNPTGQRNADPMMRHSLCGQFPALGWPLHFFPRASFRISVCMLRSAYMRFSRRFSSSRAFI</sequence>
<gene>
    <name evidence="1" type="ORF">NBRC3188_3341</name>
</gene>
<dbReference type="Proteomes" id="UP000287300">
    <property type="component" value="Unassembled WGS sequence"/>
</dbReference>
<evidence type="ECO:0000313" key="2">
    <source>
        <dbReference type="Proteomes" id="UP000287300"/>
    </source>
</evidence>
<accession>A0A401WZ86</accession>
<evidence type="ECO:0000313" key="1">
    <source>
        <dbReference type="EMBL" id="GCD54644.1"/>
    </source>
</evidence>
<name>A0A401WZ86_ACEPA</name>